<dbReference type="CDD" id="cd00338">
    <property type="entry name" value="Ser_Recombinase"/>
    <property type="match status" value="1"/>
</dbReference>
<sequence length="434" mass="49980">MSRNIRKIESSVQKMPARKRVAAYARVSSGNDAMLHSLSAQISYYSELIQKHKGWEYAGVYADEAITGTKELRPEFQRLLNDCRNSKIDMIITKSISRLTRNTVTMLETVRELKAMNMDVYFEKENIHSLSGDGELMLTILASFAQEESRSVSENCKWRIRKDFAEGKLVNLRFIYGYRIEKGKIEIERSEAEIVRMIFKDYINGTGCTLIAKKLRAMGITKVRGGIWNSERVVDIIKNEKYTGNALLQKKYVKDHLTKTLVWNKGNLAQYYAEGTHPAIIDNTIFKRAQEIISKSSERYFGRKESGNYPFTGKIVCGICGKNYKHKNRQGKNSWSCPTYLKYGKDSCPSKQIPEDILISLTNEVLELTEFDEDHLNQRIKEIQVPEPNVLLFVFHDGSIVKKDWSYKSRSESWSVEARQKARESSLKKLEGRS</sequence>
<dbReference type="Pfam" id="PF13408">
    <property type="entry name" value="Zn_ribbon_recom"/>
    <property type="match status" value="1"/>
</dbReference>
<dbReference type="SMART" id="SM00857">
    <property type="entry name" value="Resolvase"/>
    <property type="match status" value="1"/>
</dbReference>
<dbReference type="Pfam" id="PF07508">
    <property type="entry name" value="Recombinase"/>
    <property type="match status" value="1"/>
</dbReference>
<keyword evidence="4" id="KW-1185">Reference proteome</keyword>
<protein>
    <submittedName>
        <fullName evidence="3">Recombinase family protein</fullName>
    </submittedName>
</protein>
<feature type="domain" description="Recombinase" evidence="2">
    <location>
        <begin position="175"/>
        <end position="299"/>
    </location>
</feature>
<dbReference type="RefSeq" id="WP_216252074.1">
    <property type="nucleotide sequence ID" value="NZ_JAZHFS010000013.1"/>
</dbReference>
<feature type="domain" description="Resolvase/invertase-type recombinase catalytic" evidence="1">
    <location>
        <begin position="20"/>
        <end position="167"/>
    </location>
</feature>
<reference evidence="3 4" key="1">
    <citation type="submission" date="2023-11" db="EMBL/GenBank/DDBJ databases">
        <title>Draft genome sequence of a psychrophilic Clostridium strain from permafrost water brine.</title>
        <authorList>
            <person name="Shcherbakova V.A."/>
            <person name="Trubitsyn V.E."/>
            <person name="Zakharyuk A.G."/>
        </authorList>
    </citation>
    <scope>NUCLEOTIDE SEQUENCE [LARGE SCALE GENOMIC DNA]</scope>
    <source>
        <strain evidence="3 4">14F</strain>
    </source>
</reference>
<dbReference type="InterPro" id="IPR025827">
    <property type="entry name" value="Zn_ribbon_recom_dom"/>
</dbReference>
<dbReference type="PANTHER" id="PTHR30461:SF23">
    <property type="entry name" value="DNA RECOMBINASE-RELATED"/>
    <property type="match status" value="1"/>
</dbReference>
<dbReference type="PROSITE" id="PS51737">
    <property type="entry name" value="RECOMBINASE_DNA_BIND"/>
    <property type="match status" value="1"/>
</dbReference>
<gene>
    <name evidence="3" type="ORF">SJI18_14385</name>
</gene>
<evidence type="ECO:0000259" key="2">
    <source>
        <dbReference type="PROSITE" id="PS51737"/>
    </source>
</evidence>
<dbReference type="PANTHER" id="PTHR30461">
    <property type="entry name" value="DNA-INVERTASE FROM LAMBDOID PROPHAGE"/>
    <property type="match status" value="1"/>
</dbReference>
<dbReference type="InterPro" id="IPR006119">
    <property type="entry name" value="Resolv_N"/>
</dbReference>
<dbReference type="Pfam" id="PF00239">
    <property type="entry name" value="Resolvase"/>
    <property type="match status" value="1"/>
</dbReference>
<evidence type="ECO:0000313" key="3">
    <source>
        <dbReference type="EMBL" id="MEF2113493.1"/>
    </source>
</evidence>
<accession>A0ABU7UQD2</accession>
<dbReference type="Proteomes" id="UP001498469">
    <property type="component" value="Unassembled WGS sequence"/>
</dbReference>
<dbReference type="PROSITE" id="PS51736">
    <property type="entry name" value="RECOMBINASES_3"/>
    <property type="match status" value="1"/>
</dbReference>
<comment type="caution">
    <text evidence="3">The sequence shown here is derived from an EMBL/GenBank/DDBJ whole genome shotgun (WGS) entry which is preliminary data.</text>
</comment>
<evidence type="ECO:0000313" key="4">
    <source>
        <dbReference type="Proteomes" id="UP001498469"/>
    </source>
</evidence>
<evidence type="ECO:0000259" key="1">
    <source>
        <dbReference type="PROSITE" id="PS51736"/>
    </source>
</evidence>
<proteinExistence type="predicted"/>
<dbReference type="InterPro" id="IPR050639">
    <property type="entry name" value="SSR_resolvase"/>
</dbReference>
<dbReference type="InterPro" id="IPR011109">
    <property type="entry name" value="DNA_bind_recombinase_dom"/>
</dbReference>
<dbReference type="EMBL" id="JAZHFS010000013">
    <property type="protein sequence ID" value="MEF2113493.1"/>
    <property type="molecule type" value="Genomic_DNA"/>
</dbReference>
<organism evidence="3 4">
    <name type="scientific">Clostridium frigoriphilum</name>
    <dbReference type="NCBI Taxonomy" id="443253"/>
    <lineage>
        <taxon>Bacteria</taxon>
        <taxon>Bacillati</taxon>
        <taxon>Bacillota</taxon>
        <taxon>Clostridia</taxon>
        <taxon>Eubacteriales</taxon>
        <taxon>Clostridiaceae</taxon>
        <taxon>Clostridium</taxon>
    </lineage>
</organism>
<name>A0ABU7UQD2_9CLOT</name>